<comment type="caution">
    <text evidence="2">The sequence shown here is derived from an EMBL/GenBank/DDBJ whole genome shotgun (WGS) entry which is preliminary data.</text>
</comment>
<gene>
    <name evidence="2" type="ORF">MACH08_03370</name>
</gene>
<keyword evidence="3" id="KW-1185">Reference proteome</keyword>
<feature type="transmembrane region" description="Helical" evidence="1">
    <location>
        <begin position="27"/>
        <end position="53"/>
    </location>
</feature>
<dbReference type="RefSeq" id="WP_317957615.1">
    <property type="nucleotide sequence ID" value="NZ_BSKO01000001.1"/>
</dbReference>
<sequence>MVILFILVFLIALYLNKDRLKKLTMLQIFGVALTFVLGILIGAGLILYFVYLVDEFFPDGSIRTVLRVLVVIILFWVIFMMMSKVVNRIIGKDFTDL</sequence>
<proteinExistence type="predicted"/>
<feature type="transmembrane region" description="Helical" evidence="1">
    <location>
        <begin position="65"/>
        <end position="82"/>
    </location>
</feature>
<keyword evidence="1" id="KW-0472">Membrane</keyword>
<accession>A0ABQ5TD40</accession>
<organism evidence="2 3">
    <name type="scientific">Oceanobacillus kimchii</name>
    <dbReference type="NCBI Taxonomy" id="746691"/>
    <lineage>
        <taxon>Bacteria</taxon>
        <taxon>Bacillati</taxon>
        <taxon>Bacillota</taxon>
        <taxon>Bacilli</taxon>
        <taxon>Bacillales</taxon>
        <taxon>Bacillaceae</taxon>
        <taxon>Oceanobacillus</taxon>
    </lineage>
</organism>
<protein>
    <submittedName>
        <fullName evidence="2">Uncharacterized protein</fullName>
    </submittedName>
</protein>
<dbReference type="Proteomes" id="UP001275436">
    <property type="component" value="Unassembled WGS sequence"/>
</dbReference>
<dbReference type="EMBL" id="BSKO01000001">
    <property type="protein sequence ID" value="GLO64553.1"/>
    <property type="molecule type" value="Genomic_DNA"/>
</dbReference>
<evidence type="ECO:0000256" key="1">
    <source>
        <dbReference type="SAM" id="Phobius"/>
    </source>
</evidence>
<keyword evidence="1" id="KW-0812">Transmembrane</keyword>
<evidence type="ECO:0000313" key="3">
    <source>
        <dbReference type="Proteomes" id="UP001275436"/>
    </source>
</evidence>
<evidence type="ECO:0000313" key="2">
    <source>
        <dbReference type="EMBL" id="GLO64553.1"/>
    </source>
</evidence>
<reference evidence="2 3" key="1">
    <citation type="submission" date="2023-02" db="EMBL/GenBank/DDBJ databases">
        <title>Oceanobacillus kimchii IFOP_LL358 isolated form Alexandrium catenella lab strain.</title>
        <authorList>
            <person name="Gajardo G."/>
            <person name="Ueki S."/>
            <person name="Maruyama F."/>
        </authorList>
    </citation>
    <scope>NUCLEOTIDE SEQUENCE [LARGE SCALE GENOMIC DNA]</scope>
    <source>
        <strain evidence="2 3">IFOP_LL358</strain>
    </source>
</reference>
<keyword evidence="1" id="KW-1133">Transmembrane helix</keyword>
<name>A0ABQ5TD40_9BACI</name>